<organism evidence="7 8">
    <name type="scientific">Dictyostelium firmibasis</name>
    <dbReference type="NCBI Taxonomy" id="79012"/>
    <lineage>
        <taxon>Eukaryota</taxon>
        <taxon>Amoebozoa</taxon>
        <taxon>Evosea</taxon>
        <taxon>Eumycetozoa</taxon>
        <taxon>Dictyostelia</taxon>
        <taxon>Dictyosteliales</taxon>
        <taxon>Dictyosteliaceae</taxon>
        <taxon>Dictyostelium</taxon>
    </lineage>
</organism>
<keyword evidence="3 6" id="KW-0812">Transmembrane</keyword>
<dbReference type="GO" id="GO:0016020">
    <property type="term" value="C:membrane"/>
    <property type="evidence" value="ECO:0007669"/>
    <property type="project" value="UniProtKB-SubCell"/>
</dbReference>
<keyword evidence="8" id="KW-1185">Reference proteome</keyword>
<dbReference type="PANTHER" id="PTHR22779">
    <property type="entry name" value="SD17342P"/>
    <property type="match status" value="1"/>
</dbReference>
<reference evidence="7 8" key="1">
    <citation type="submission" date="2023-11" db="EMBL/GenBank/DDBJ databases">
        <title>Dfirmibasis_genome.</title>
        <authorList>
            <person name="Edelbroek B."/>
            <person name="Kjellin J."/>
            <person name="Jerlstrom-Hultqvist J."/>
            <person name="Soderbom F."/>
        </authorList>
    </citation>
    <scope>NUCLEOTIDE SEQUENCE [LARGE SCALE GENOMIC DNA]</scope>
    <source>
        <strain evidence="7 8">TNS-C-14</strain>
    </source>
</reference>
<evidence type="ECO:0000256" key="5">
    <source>
        <dbReference type="ARBA" id="ARBA00023136"/>
    </source>
</evidence>
<evidence type="ECO:0000313" key="8">
    <source>
        <dbReference type="Proteomes" id="UP001344447"/>
    </source>
</evidence>
<evidence type="ECO:0000256" key="3">
    <source>
        <dbReference type="ARBA" id="ARBA00022692"/>
    </source>
</evidence>
<evidence type="ECO:0000256" key="4">
    <source>
        <dbReference type="ARBA" id="ARBA00022989"/>
    </source>
</evidence>
<evidence type="ECO:0008006" key="9">
    <source>
        <dbReference type="Google" id="ProtNLM"/>
    </source>
</evidence>
<evidence type="ECO:0000313" key="7">
    <source>
        <dbReference type="EMBL" id="KAK5579497.1"/>
    </source>
</evidence>
<dbReference type="EMBL" id="JAVFKY010000003">
    <property type="protein sequence ID" value="KAK5579497.1"/>
    <property type="molecule type" value="Genomic_DNA"/>
</dbReference>
<evidence type="ECO:0000256" key="1">
    <source>
        <dbReference type="ARBA" id="ARBA00004141"/>
    </source>
</evidence>
<sequence>MPFRDNLQPDTRYLTDGSLFHGYFYQYGDIWLAITFWCTVVTTISYLISGFVASFVLKKSKFSPFIPIFTAMYGMAIGICYGGISALILSAIYVSGSFLLSWYQGIICGVGLALLHLLFAFTQGKLQV</sequence>
<dbReference type="InterPro" id="IPR019334">
    <property type="entry name" value="TMEM170A/B/YPR153W-like"/>
</dbReference>
<feature type="transmembrane region" description="Helical" evidence="6">
    <location>
        <begin position="100"/>
        <end position="121"/>
    </location>
</feature>
<evidence type="ECO:0000256" key="6">
    <source>
        <dbReference type="SAM" id="Phobius"/>
    </source>
</evidence>
<dbReference type="PANTHER" id="PTHR22779:SF6">
    <property type="entry name" value="SD17342P"/>
    <property type="match status" value="1"/>
</dbReference>
<name>A0AAN7TUL3_9MYCE</name>
<evidence type="ECO:0000256" key="2">
    <source>
        <dbReference type="ARBA" id="ARBA00006325"/>
    </source>
</evidence>
<keyword evidence="4 6" id="KW-1133">Transmembrane helix</keyword>
<comment type="subcellular location">
    <subcellularLocation>
        <location evidence="1">Membrane</location>
        <topology evidence="1">Multi-pass membrane protein</topology>
    </subcellularLocation>
</comment>
<keyword evidence="5 6" id="KW-0472">Membrane</keyword>
<dbReference type="Proteomes" id="UP001344447">
    <property type="component" value="Unassembled WGS sequence"/>
</dbReference>
<gene>
    <name evidence="7" type="ORF">RB653_009180</name>
</gene>
<comment type="similarity">
    <text evidence="2">Belongs to the TMEM170 family.</text>
</comment>
<dbReference type="Pfam" id="PF10190">
    <property type="entry name" value="Tmemb_170"/>
    <property type="match status" value="1"/>
</dbReference>
<feature type="transmembrane region" description="Helical" evidence="6">
    <location>
        <begin position="69"/>
        <end position="94"/>
    </location>
</feature>
<feature type="transmembrane region" description="Helical" evidence="6">
    <location>
        <begin position="30"/>
        <end position="57"/>
    </location>
</feature>
<protein>
    <recommendedName>
        <fullName evidence="9">Transmembrane protein 170 homolog</fullName>
    </recommendedName>
</protein>
<proteinExistence type="inferred from homology"/>
<comment type="caution">
    <text evidence="7">The sequence shown here is derived from an EMBL/GenBank/DDBJ whole genome shotgun (WGS) entry which is preliminary data.</text>
</comment>
<dbReference type="AlphaFoldDB" id="A0AAN7TUL3"/>
<accession>A0AAN7TUL3</accession>